<keyword evidence="2" id="KW-0812">Transmembrane</keyword>
<evidence type="ECO:0000256" key="1">
    <source>
        <dbReference type="SAM" id="MobiDB-lite"/>
    </source>
</evidence>
<name>A0A7W5B2T7_9BACL</name>
<keyword evidence="2" id="KW-0472">Membrane</keyword>
<sequence>MECTSCGKTLPLESKFCNHCGERVLPTHTTQEKEEVLLFANQDSTVEKSEIDENSASDNDHLEQKSPQLDNPPINRSKKRFIIGGMGALCLVIITVLIIYLPPLVKYNGAQEALENNEFDKAIEAFESLDDYKDSASLLLESKYGAAVKRASHENYEGALRLFLDIEEYKDSPQKILETKYLMAGKLMASKKYIDSGKVFEEIKDYKDSALKIKEVKYLMGKEFQVKKNYDEAVKVFKEILGYKDSKAIYSEALYQLAMTRIASKDYVSAIGMLNQTDGYKDTNKRLTELNYIQGVRLYEEGKLGQAKSYLQNSKGYKSASTYLQKIAIPDKFRGTWGDEYGISQVIFDGLTVYSVYHPNDPKVKVYKATATVEGSALVVDGTRYWMKNNKVLSVATGPIIQVLMNTSRHQRMHR</sequence>
<dbReference type="AlphaFoldDB" id="A0A7W5B2T7"/>
<dbReference type="EMBL" id="JACHXK010000018">
    <property type="protein sequence ID" value="MBB3113404.1"/>
    <property type="molecule type" value="Genomic_DNA"/>
</dbReference>
<protein>
    <submittedName>
        <fullName evidence="3">TolA-binding protein</fullName>
    </submittedName>
</protein>
<feature type="transmembrane region" description="Helical" evidence="2">
    <location>
        <begin position="81"/>
        <end position="101"/>
    </location>
</feature>
<dbReference type="Proteomes" id="UP000570361">
    <property type="component" value="Unassembled WGS sequence"/>
</dbReference>
<dbReference type="RefSeq" id="WP_183603482.1">
    <property type="nucleotide sequence ID" value="NZ_JACHXK010000018.1"/>
</dbReference>
<proteinExistence type="predicted"/>
<dbReference type="SUPFAM" id="SSF48452">
    <property type="entry name" value="TPR-like"/>
    <property type="match status" value="1"/>
</dbReference>
<reference evidence="3 4" key="1">
    <citation type="submission" date="2020-08" db="EMBL/GenBank/DDBJ databases">
        <title>Genomic Encyclopedia of Type Strains, Phase III (KMG-III): the genomes of soil and plant-associated and newly described type strains.</title>
        <authorList>
            <person name="Whitman W."/>
        </authorList>
    </citation>
    <scope>NUCLEOTIDE SEQUENCE [LARGE SCALE GENOMIC DNA]</scope>
    <source>
        <strain evidence="3 4">CECT 5862</strain>
    </source>
</reference>
<keyword evidence="4" id="KW-1185">Reference proteome</keyword>
<evidence type="ECO:0000313" key="3">
    <source>
        <dbReference type="EMBL" id="MBB3113404.1"/>
    </source>
</evidence>
<evidence type="ECO:0000313" key="4">
    <source>
        <dbReference type="Proteomes" id="UP000570361"/>
    </source>
</evidence>
<evidence type="ECO:0000256" key="2">
    <source>
        <dbReference type="SAM" id="Phobius"/>
    </source>
</evidence>
<comment type="caution">
    <text evidence="3">The sequence shown here is derived from an EMBL/GenBank/DDBJ whole genome shotgun (WGS) entry which is preliminary data.</text>
</comment>
<keyword evidence="2" id="KW-1133">Transmembrane helix</keyword>
<feature type="region of interest" description="Disordered" evidence="1">
    <location>
        <begin position="46"/>
        <end position="73"/>
    </location>
</feature>
<gene>
    <name evidence="3" type="ORF">FHS18_005516</name>
</gene>
<accession>A0A7W5B2T7</accession>
<organism evidence="3 4">
    <name type="scientific">Paenibacillus phyllosphaerae</name>
    <dbReference type="NCBI Taxonomy" id="274593"/>
    <lineage>
        <taxon>Bacteria</taxon>
        <taxon>Bacillati</taxon>
        <taxon>Bacillota</taxon>
        <taxon>Bacilli</taxon>
        <taxon>Bacillales</taxon>
        <taxon>Paenibacillaceae</taxon>
        <taxon>Paenibacillus</taxon>
    </lineage>
</organism>
<dbReference type="Gene3D" id="1.25.40.10">
    <property type="entry name" value="Tetratricopeptide repeat domain"/>
    <property type="match status" value="1"/>
</dbReference>
<dbReference type="InterPro" id="IPR011990">
    <property type="entry name" value="TPR-like_helical_dom_sf"/>
</dbReference>